<feature type="region of interest" description="Disordered" evidence="1">
    <location>
        <begin position="97"/>
        <end position="119"/>
    </location>
</feature>
<evidence type="ECO:0000256" key="1">
    <source>
        <dbReference type="SAM" id="MobiDB-lite"/>
    </source>
</evidence>
<keyword evidence="3" id="KW-1185">Reference proteome</keyword>
<dbReference type="Proteomes" id="UP001595987">
    <property type="component" value="Unassembled WGS sequence"/>
</dbReference>
<evidence type="ECO:0000313" key="3">
    <source>
        <dbReference type="Proteomes" id="UP001595987"/>
    </source>
</evidence>
<accession>A0ABV9JFW3</accession>
<evidence type="ECO:0000313" key="2">
    <source>
        <dbReference type="EMBL" id="MFC4652853.1"/>
    </source>
</evidence>
<dbReference type="EMBL" id="JBHSGD010000005">
    <property type="protein sequence ID" value="MFC4652853.1"/>
    <property type="molecule type" value="Genomic_DNA"/>
</dbReference>
<name>A0ABV9JFW3_9LACT</name>
<gene>
    <name evidence="2" type="ORF">ACFO26_08005</name>
</gene>
<protein>
    <submittedName>
        <fullName evidence="2">Uncharacterized protein</fullName>
    </submittedName>
</protein>
<proteinExistence type="predicted"/>
<reference evidence="3" key="1">
    <citation type="journal article" date="2019" name="Int. J. Syst. Evol. Microbiol.">
        <title>The Global Catalogue of Microorganisms (GCM) 10K type strain sequencing project: providing services to taxonomists for standard genome sequencing and annotation.</title>
        <authorList>
            <consortium name="The Broad Institute Genomics Platform"/>
            <consortium name="The Broad Institute Genome Sequencing Center for Infectious Disease"/>
            <person name="Wu L."/>
            <person name="Ma J."/>
        </authorList>
    </citation>
    <scope>NUCLEOTIDE SEQUENCE [LARGE SCALE GENOMIC DNA]</scope>
    <source>
        <strain evidence="3">CCUG 63287</strain>
    </source>
</reference>
<sequence length="119" mass="14493">MYNYQADFEEMFHKVKPIIIKSMSHVKIHFWKDNDYLKEGRVVLLKLLQIEYPKENLLIHFKLKYHQHLMNELRHFNSQNRMQSCMTYTLFALDTQERENKRNSDDDSEPMNGNYPLPV</sequence>
<comment type="caution">
    <text evidence="2">The sequence shown here is derived from an EMBL/GenBank/DDBJ whole genome shotgun (WGS) entry which is preliminary data.</text>
</comment>
<organism evidence="2 3">
    <name type="scientific">Lactococcus nasutitermitis</name>
    <dbReference type="NCBI Taxonomy" id="1652957"/>
    <lineage>
        <taxon>Bacteria</taxon>
        <taxon>Bacillati</taxon>
        <taxon>Bacillota</taxon>
        <taxon>Bacilli</taxon>
        <taxon>Lactobacillales</taxon>
        <taxon>Streptococcaceae</taxon>
        <taxon>Lactococcus</taxon>
    </lineage>
</organism>
<dbReference type="RefSeq" id="WP_213533180.1">
    <property type="nucleotide sequence ID" value="NZ_BOVQ01000001.1"/>
</dbReference>